<dbReference type="GO" id="GO:0005634">
    <property type="term" value="C:nucleus"/>
    <property type="evidence" value="ECO:0007669"/>
    <property type="project" value="TreeGrafter"/>
</dbReference>
<dbReference type="FunFam" id="2.10.110.10:FF:000037">
    <property type="entry name" value="LIM domain-containing protein 1"/>
    <property type="match status" value="1"/>
</dbReference>
<dbReference type="PANTHER" id="PTHR24219:SF8">
    <property type="entry name" value="AJUBA LIM PROTEIN"/>
    <property type="match status" value="1"/>
</dbReference>
<feature type="domain" description="LIM zinc-binding" evidence="7">
    <location>
        <begin position="389"/>
        <end position="449"/>
    </location>
</feature>
<dbReference type="CDD" id="cd09438">
    <property type="entry name" value="LIM3_Ajuba_like"/>
    <property type="match status" value="1"/>
</dbReference>
<feature type="compositionally biased region" description="Low complexity" evidence="6">
    <location>
        <begin position="54"/>
        <end position="65"/>
    </location>
</feature>
<dbReference type="PROSITE" id="PS50023">
    <property type="entry name" value="LIM_DOMAIN_2"/>
    <property type="match status" value="3"/>
</dbReference>
<evidence type="ECO:0000313" key="9">
    <source>
        <dbReference type="Proteomes" id="UP000694557"/>
    </source>
</evidence>
<dbReference type="GeneTree" id="ENSGT00940000160978"/>
<sequence>MRRESGLGDCDPAGSKASLNQRRYSLELQQLVRRQQLLSHPPLSHSSGPPPAYPTSSTSSGYGSAPRGGAMAELHYLPEPERHKRLSLQEALFYKRLSAGGELWESTRPASLSHPPHRPSEMGGGVGGGFFFPPGPTLSPCSSFSLQESVLVSPRSSFASSTASGGSPMGSRCSSNRTSGISLGYDTRYSAAPQLQFSSLHAGGSTSGQGYTVSGRAGAHSGSGGWQDYLDGVSSPGGTGVQDSRHSYPPAVGSPAAACYRAGPEWWDERGAGTARGEETGMGAGRERALTLVNTATAAGPIKAQEEPGTGREALSENRQEFFGTCVKCGKGVYGADNACQALDSLYHTRCFTCVSCGRTLRNKDFYNVNGSVYCKEDYMFSGFQAAAEKCSVCGHLILEQILQAMGNSYHPGCFRCVVCSKALDGVPFTVDHLSNIYCVSDYNRTFAPKCAACLQPILPAEGSEEILRVMSMNNDYHFECYHCEECGKQLSDQQGSQCFPLDSHLLCHSCHMTRVCAS</sequence>
<dbReference type="PANTHER" id="PTHR24219">
    <property type="entry name" value="LIM DOMAIN-CONTAINING PROTEIN JUB"/>
    <property type="match status" value="1"/>
</dbReference>
<dbReference type="GO" id="GO:0005912">
    <property type="term" value="C:adherens junction"/>
    <property type="evidence" value="ECO:0007669"/>
    <property type="project" value="TreeGrafter"/>
</dbReference>
<keyword evidence="1 5" id="KW-0479">Metal-binding</keyword>
<dbReference type="GO" id="GO:0035331">
    <property type="term" value="P:negative regulation of hippo signaling"/>
    <property type="evidence" value="ECO:0007669"/>
    <property type="project" value="TreeGrafter"/>
</dbReference>
<dbReference type="CDD" id="cd09355">
    <property type="entry name" value="LIM2_Ajuba_like"/>
    <property type="match status" value="1"/>
</dbReference>
<dbReference type="InterPro" id="IPR047245">
    <property type="entry name" value="Ajuba-like_LIM1"/>
</dbReference>
<dbReference type="Gene3D" id="2.10.110.10">
    <property type="entry name" value="Cysteine Rich Protein"/>
    <property type="match status" value="3"/>
</dbReference>
<name>A0A8C7M9F5_ONCKI</name>
<dbReference type="InterPro" id="IPR047248">
    <property type="entry name" value="Ajuba-like_LIM3"/>
</dbReference>
<protein>
    <submittedName>
        <fullName evidence="8">Ajuba LIM protein</fullName>
    </submittedName>
</protein>
<keyword evidence="2" id="KW-0677">Repeat</keyword>
<evidence type="ECO:0000256" key="2">
    <source>
        <dbReference type="ARBA" id="ARBA00022737"/>
    </source>
</evidence>
<feature type="domain" description="LIM zinc-binding" evidence="7">
    <location>
        <begin position="324"/>
        <end position="385"/>
    </location>
</feature>
<dbReference type="GO" id="GO:0046872">
    <property type="term" value="F:metal ion binding"/>
    <property type="evidence" value="ECO:0007669"/>
    <property type="project" value="UniProtKB-KW"/>
</dbReference>
<organism evidence="8 9">
    <name type="scientific">Oncorhynchus kisutch</name>
    <name type="common">Coho salmon</name>
    <name type="synonym">Salmo kisutch</name>
    <dbReference type="NCBI Taxonomy" id="8019"/>
    <lineage>
        <taxon>Eukaryota</taxon>
        <taxon>Metazoa</taxon>
        <taxon>Chordata</taxon>
        <taxon>Craniata</taxon>
        <taxon>Vertebrata</taxon>
        <taxon>Euteleostomi</taxon>
        <taxon>Actinopterygii</taxon>
        <taxon>Neopterygii</taxon>
        <taxon>Teleostei</taxon>
        <taxon>Protacanthopterygii</taxon>
        <taxon>Salmoniformes</taxon>
        <taxon>Salmonidae</taxon>
        <taxon>Salmoninae</taxon>
        <taxon>Oncorhynchus</taxon>
    </lineage>
</organism>
<evidence type="ECO:0000313" key="8">
    <source>
        <dbReference type="Ensembl" id="ENSOKIP00005037289.1"/>
    </source>
</evidence>
<evidence type="ECO:0000256" key="1">
    <source>
        <dbReference type="ARBA" id="ARBA00022723"/>
    </source>
</evidence>
<dbReference type="GO" id="GO:0001666">
    <property type="term" value="P:response to hypoxia"/>
    <property type="evidence" value="ECO:0007669"/>
    <property type="project" value="TreeGrafter"/>
</dbReference>
<dbReference type="Proteomes" id="UP000694557">
    <property type="component" value="Unassembled WGS sequence"/>
</dbReference>
<accession>A0A8C7M9F5</accession>
<dbReference type="InterPro" id="IPR047247">
    <property type="entry name" value="Ajuba-like_LIM2"/>
</dbReference>
<dbReference type="GO" id="GO:0005667">
    <property type="term" value="C:transcription regulator complex"/>
    <property type="evidence" value="ECO:0007669"/>
    <property type="project" value="TreeGrafter"/>
</dbReference>
<dbReference type="GO" id="GO:0007010">
    <property type="term" value="P:cytoskeleton organization"/>
    <property type="evidence" value="ECO:0007669"/>
    <property type="project" value="TreeGrafter"/>
</dbReference>
<feature type="domain" description="LIM zinc-binding" evidence="7">
    <location>
        <begin position="450"/>
        <end position="518"/>
    </location>
</feature>
<gene>
    <name evidence="8" type="primary">AJUBA</name>
    <name evidence="8" type="synonym">LOC109896969</name>
</gene>
<dbReference type="GO" id="GO:0000932">
    <property type="term" value="C:P-body"/>
    <property type="evidence" value="ECO:0007669"/>
    <property type="project" value="TreeGrafter"/>
</dbReference>
<dbReference type="SMART" id="SM00132">
    <property type="entry name" value="LIM"/>
    <property type="match status" value="3"/>
</dbReference>
<dbReference type="CDD" id="cd09352">
    <property type="entry name" value="LIM1_Ajuba_like"/>
    <property type="match status" value="1"/>
</dbReference>
<dbReference type="Ensembl" id="ENSOKIT00005039368.1">
    <property type="protein sequence ID" value="ENSOKIP00005037289.1"/>
    <property type="gene ID" value="ENSOKIG00005015869.1"/>
</dbReference>
<evidence type="ECO:0000256" key="4">
    <source>
        <dbReference type="ARBA" id="ARBA00023038"/>
    </source>
</evidence>
<feature type="region of interest" description="Disordered" evidence="6">
    <location>
        <begin position="204"/>
        <end position="246"/>
    </location>
</feature>
<evidence type="ECO:0000256" key="6">
    <source>
        <dbReference type="SAM" id="MobiDB-lite"/>
    </source>
</evidence>
<dbReference type="PROSITE" id="PS00478">
    <property type="entry name" value="LIM_DOMAIN_1"/>
    <property type="match status" value="1"/>
</dbReference>
<evidence type="ECO:0000256" key="3">
    <source>
        <dbReference type="ARBA" id="ARBA00022833"/>
    </source>
</evidence>
<dbReference type="InterPro" id="IPR001781">
    <property type="entry name" value="Znf_LIM"/>
</dbReference>
<reference evidence="8" key="1">
    <citation type="submission" date="2025-08" db="UniProtKB">
        <authorList>
            <consortium name="Ensembl"/>
        </authorList>
    </citation>
    <scope>IDENTIFICATION</scope>
</reference>
<proteinExistence type="predicted"/>
<evidence type="ECO:0000259" key="7">
    <source>
        <dbReference type="PROSITE" id="PS50023"/>
    </source>
</evidence>
<feature type="region of interest" description="Disordered" evidence="6">
    <location>
        <begin position="1"/>
        <end position="67"/>
    </location>
</feature>
<feature type="compositionally biased region" description="Low complexity" evidence="6">
    <location>
        <begin position="28"/>
        <end position="47"/>
    </location>
</feature>
<dbReference type="InterPro" id="IPR047172">
    <property type="entry name" value="Ajuba-like"/>
</dbReference>
<keyword evidence="3 5" id="KW-0862">Zinc</keyword>
<dbReference type="GO" id="GO:0003714">
    <property type="term" value="F:transcription corepressor activity"/>
    <property type="evidence" value="ECO:0007669"/>
    <property type="project" value="TreeGrafter"/>
</dbReference>
<reference evidence="8" key="2">
    <citation type="submission" date="2025-09" db="UniProtKB">
        <authorList>
            <consortium name="Ensembl"/>
        </authorList>
    </citation>
    <scope>IDENTIFICATION</scope>
</reference>
<dbReference type="SUPFAM" id="SSF57716">
    <property type="entry name" value="Glucocorticoid receptor-like (DNA-binding domain)"/>
    <property type="match status" value="3"/>
</dbReference>
<evidence type="ECO:0000256" key="5">
    <source>
        <dbReference type="PROSITE-ProRule" id="PRU00125"/>
    </source>
</evidence>
<dbReference type="Pfam" id="PF00412">
    <property type="entry name" value="LIM"/>
    <property type="match status" value="3"/>
</dbReference>
<dbReference type="AlphaFoldDB" id="A0A8C7M9F5"/>
<keyword evidence="9" id="KW-1185">Reference proteome</keyword>
<keyword evidence="4 5" id="KW-0440">LIM domain</keyword>